<sequence length="312" mass="33917">MVAPSQNLARATAESYSVGKVGSDLSVRHNYPVEPTKPKDCQAALDKLSGGSQDIELPKEDVAKSATCEISICGRAPHAAKSVSPTEILKAANSVVNTCLVENKVAGATIIGKVGASSGYLTIGHPTSPPFNYDAWWENSVITIGEYTVSREFPGGGRDARNVGNGYEELSLRIFDELRAKFKKAAADSNAVKYKEKLMVAKDKNLAFNFEINYEAKDKVSDMETDDFHLLRILWAVLMNPRGYIPSDAEASVEKGGKYLGKFNVKASWTQDKDDAITLQDITRSNSVQAPEGTAGGEMVPICVWDMYPKKL</sequence>
<evidence type="ECO:0000313" key="1">
    <source>
        <dbReference type="EMBL" id="CAJ2507700.1"/>
    </source>
</evidence>
<comment type="caution">
    <text evidence="1">The sequence shown here is derived from an EMBL/GenBank/DDBJ whole genome shotgun (WGS) entry which is preliminary data.</text>
</comment>
<reference evidence="1" key="1">
    <citation type="submission" date="2023-10" db="EMBL/GenBank/DDBJ databases">
        <authorList>
            <person name="Hackl T."/>
        </authorList>
    </citation>
    <scope>NUCLEOTIDE SEQUENCE</scope>
</reference>
<evidence type="ECO:0000313" key="2">
    <source>
        <dbReference type="Proteomes" id="UP001295740"/>
    </source>
</evidence>
<gene>
    <name evidence="1" type="ORF">KHLLAP_LOCUS8168</name>
</gene>
<protein>
    <submittedName>
        <fullName evidence="1">Uu.00g088860.m01.CDS01</fullName>
    </submittedName>
</protein>
<dbReference type="AlphaFoldDB" id="A0AAI8VML6"/>
<accession>A0AAI8VML6</accession>
<name>A0AAI8VML6_9PEZI</name>
<organism evidence="1 2">
    <name type="scientific">Anthostomella pinea</name>
    <dbReference type="NCBI Taxonomy" id="933095"/>
    <lineage>
        <taxon>Eukaryota</taxon>
        <taxon>Fungi</taxon>
        <taxon>Dikarya</taxon>
        <taxon>Ascomycota</taxon>
        <taxon>Pezizomycotina</taxon>
        <taxon>Sordariomycetes</taxon>
        <taxon>Xylariomycetidae</taxon>
        <taxon>Xylariales</taxon>
        <taxon>Xylariaceae</taxon>
        <taxon>Anthostomella</taxon>
    </lineage>
</organism>
<proteinExistence type="predicted"/>
<dbReference type="Proteomes" id="UP001295740">
    <property type="component" value="Unassembled WGS sequence"/>
</dbReference>
<dbReference type="EMBL" id="CAUWAG010000010">
    <property type="protein sequence ID" value="CAJ2507700.1"/>
    <property type="molecule type" value="Genomic_DNA"/>
</dbReference>
<keyword evidence="2" id="KW-1185">Reference proteome</keyword>